<dbReference type="OrthoDB" id="5231159at2759"/>
<keyword evidence="2 4" id="KW-0863">Zinc-finger</keyword>
<dbReference type="GO" id="GO:0008270">
    <property type="term" value="F:zinc ion binding"/>
    <property type="evidence" value="ECO:0007669"/>
    <property type="project" value="UniProtKB-KW"/>
</dbReference>
<evidence type="ECO:0000256" key="3">
    <source>
        <dbReference type="ARBA" id="ARBA00022833"/>
    </source>
</evidence>
<dbReference type="EMBL" id="JAACJJ010000016">
    <property type="protein sequence ID" value="KAF5324084.1"/>
    <property type="molecule type" value="Genomic_DNA"/>
</dbReference>
<accession>A0A8H5BJ48</accession>
<organism evidence="6 7">
    <name type="scientific">Psilocybe cf. subviscida</name>
    <dbReference type="NCBI Taxonomy" id="2480587"/>
    <lineage>
        <taxon>Eukaryota</taxon>
        <taxon>Fungi</taxon>
        <taxon>Dikarya</taxon>
        <taxon>Basidiomycota</taxon>
        <taxon>Agaricomycotina</taxon>
        <taxon>Agaricomycetes</taxon>
        <taxon>Agaricomycetidae</taxon>
        <taxon>Agaricales</taxon>
        <taxon>Agaricineae</taxon>
        <taxon>Strophariaceae</taxon>
        <taxon>Psilocybe</taxon>
    </lineage>
</organism>
<proteinExistence type="predicted"/>
<protein>
    <recommendedName>
        <fullName evidence="5">MYND-type domain-containing protein</fullName>
    </recommendedName>
</protein>
<evidence type="ECO:0000256" key="4">
    <source>
        <dbReference type="PROSITE-ProRule" id="PRU00134"/>
    </source>
</evidence>
<evidence type="ECO:0000259" key="5">
    <source>
        <dbReference type="PROSITE" id="PS50865"/>
    </source>
</evidence>
<dbReference type="PROSITE" id="PS50865">
    <property type="entry name" value="ZF_MYND_2"/>
    <property type="match status" value="1"/>
</dbReference>
<evidence type="ECO:0000313" key="6">
    <source>
        <dbReference type="EMBL" id="KAF5324084.1"/>
    </source>
</evidence>
<dbReference type="InterPro" id="IPR058518">
    <property type="entry name" value="DUF8205"/>
</dbReference>
<keyword evidence="7" id="KW-1185">Reference proteome</keyword>
<evidence type="ECO:0000256" key="1">
    <source>
        <dbReference type="ARBA" id="ARBA00022723"/>
    </source>
</evidence>
<keyword evidence="3" id="KW-0862">Zinc</keyword>
<dbReference type="Proteomes" id="UP000567179">
    <property type="component" value="Unassembled WGS sequence"/>
</dbReference>
<keyword evidence="1" id="KW-0479">Metal-binding</keyword>
<dbReference type="Pfam" id="PF01753">
    <property type="entry name" value="zf-MYND"/>
    <property type="match status" value="1"/>
</dbReference>
<evidence type="ECO:0000256" key="2">
    <source>
        <dbReference type="ARBA" id="ARBA00022771"/>
    </source>
</evidence>
<reference evidence="6 7" key="1">
    <citation type="journal article" date="2020" name="ISME J.">
        <title>Uncovering the hidden diversity of litter-decomposition mechanisms in mushroom-forming fungi.</title>
        <authorList>
            <person name="Floudas D."/>
            <person name="Bentzer J."/>
            <person name="Ahren D."/>
            <person name="Johansson T."/>
            <person name="Persson P."/>
            <person name="Tunlid A."/>
        </authorList>
    </citation>
    <scope>NUCLEOTIDE SEQUENCE [LARGE SCALE GENOMIC DNA]</scope>
    <source>
        <strain evidence="6 7">CBS 101986</strain>
    </source>
</reference>
<dbReference type="AlphaFoldDB" id="A0A8H5BJ48"/>
<dbReference type="InterPro" id="IPR002893">
    <property type="entry name" value="Znf_MYND"/>
</dbReference>
<feature type="domain" description="MYND-type" evidence="5">
    <location>
        <begin position="22"/>
        <end position="64"/>
    </location>
</feature>
<evidence type="ECO:0000313" key="7">
    <source>
        <dbReference type="Proteomes" id="UP000567179"/>
    </source>
</evidence>
<comment type="caution">
    <text evidence="6">The sequence shown here is derived from an EMBL/GenBank/DDBJ whole genome shotgun (WGS) entry which is preliminary data.</text>
</comment>
<dbReference type="PROSITE" id="PS01360">
    <property type="entry name" value="ZF_MYND_1"/>
    <property type="match status" value="1"/>
</dbReference>
<sequence>MSTPIISDTHIFDPSKKKLRACALCGKVAGVDVRVLMACGGCKLIRYCSRQCQELNWPDHKSICRQNIGKGIKKVAQRITANPVLRAYLQVCLALEFGMDKMSEGQLRQLVRTPLFARLEVGIEPTSLSAMQRISGYRGAEWADMDRAASAALVGTRGMLQLQFLQRTDAEAEGVTITQAQTEMWKKGRAAADHAGEWHAPVVVVSCVDSVREAIGLVFVVMPDAIETATKRAPFRTYDPVDGEMYEEDVVDVPEYFSHLNLHIRADTKNTLKLRMPLRACDVELIRRARTPHPEDEEDDSAVVAMRLKLRREMIYELQDHSRTPAGTKKRIPFPLAIATCQKNGWASHKIACGGYLGKGIKKLIMAATNAPLIQEYLQVWLAMRYKMDEATTPAERRALARRRLFAHIDVAIEPAEIEDFRRLWDSDSPEKWNHVGVRGMLQFHHLSAPEDWGPGRFPITPAMMAYWRQAREQADHIPGGTEWPVVAVQFVNYLRECAICGIIVLPQAIAIARKKERIISYSAPTDSIVSLGFHVASYFTHLNLHIRGDKRNTMRLRTPMRQSDKDLILDAKNNVFGHAPFMFKQKLLREDVYKTVGTLDIPFPLSIPTPGSCEPLVGAIMELAQMNTQEGASVLGV</sequence>
<gene>
    <name evidence="6" type="ORF">D9619_011228</name>
</gene>
<name>A0A8H5BJ48_9AGAR</name>
<dbReference type="SUPFAM" id="SSF144232">
    <property type="entry name" value="HIT/MYND zinc finger-like"/>
    <property type="match status" value="1"/>
</dbReference>
<dbReference type="Gene3D" id="6.10.140.2220">
    <property type="match status" value="1"/>
</dbReference>
<dbReference type="Pfam" id="PF26632">
    <property type="entry name" value="DUF8205"/>
    <property type="match status" value="2"/>
</dbReference>